<dbReference type="EMBL" id="BTSX01000005">
    <property type="protein sequence ID" value="GMS99178.1"/>
    <property type="molecule type" value="Genomic_DNA"/>
</dbReference>
<organism evidence="4 5">
    <name type="scientific">Pristionchus entomophagus</name>
    <dbReference type="NCBI Taxonomy" id="358040"/>
    <lineage>
        <taxon>Eukaryota</taxon>
        <taxon>Metazoa</taxon>
        <taxon>Ecdysozoa</taxon>
        <taxon>Nematoda</taxon>
        <taxon>Chromadorea</taxon>
        <taxon>Rhabditida</taxon>
        <taxon>Rhabditina</taxon>
        <taxon>Diplogasteromorpha</taxon>
        <taxon>Diplogasteroidea</taxon>
        <taxon>Neodiplogasteridae</taxon>
        <taxon>Pristionchus</taxon>
    </lineage>
</organism>
<protein>
    <recommendedName>
        <fullName evidence="3">Protein kinase domain-containing protein</fullName>
    </recommendedName>
</protein>
<dbReference type="Pfam" id="PF07714">
    <property type="entry name" value="PK_Tyr_Ser-Thr"/>
    <property type="match status" value="1"/>
</dbReference>
<dbReference type="PROSITE" id="PS00109">
    <property type="entry name" value="PROTEIN_KINASE_TYR"/>
    <property type="match status" value="1"/>
</dbReference>
<dbReference type="InterPro" id="IPR001245">
    <property type="entry name" value="Ser-Thr/Tyr_kinase_cat_dom"/>
</dbReference>
<reference evidence="4" key="1">
    <citation type="submission" date="2023-10" db="EMBL/GenBank/DDBJ databases">
        <title>Genome assembly of Pristionchus species.</title>
        <authorList>
            <person name="Yoshida K."/>
            <person name="Sommer R.J."/>
        </authorList>
    </citation>
    <scope>NUCLEOTIDE SEQUENCE</scope>
    <source>
        <strain evidence="4">RS0144</strain>
    </source>
</reference>
<evidence type="ECO:0000259" key="3">
    <source>
        <dbReference type="PROSITE" id="PS50011"/>
    </source>
</evidence>
<dbReference type="SUPFAM" id="SSF56112">
    <property type="entry name" value="Protein kinase-like (PK-like)"/>
    <property type="match status" value="1"/>
</dbReference>
<sequence>MGGTLKDYIKIKSLTRSENLQIAQKIACAMAYLEEERVIHRDLAARNVFVGRNRNTIKLGGFEMARCIDDGAFEPDQNMCPYQWTAPEAFVVDGRYGKVTSAADVWSFGVVLWEMYSNGKVSYSSV</sequence>
<keyword evidence="2" id="KW-0067">ATP-binding</keyword>
<dbReference type="PRINTS" id="PR00109">
    <property type="entry name" value="TYRKINASE"/>
</dbReference>
<dbReference type="SMART" id="SM00219">
    <property type="entry name" value="TyrKc"/>
    <property type="match status" value="1"/>
</dbReference>
<keyword evidence="5" id="KW-1185">Reference proteome</keyword>
<dbReference type="InterPro" id="IPR020635">
    <property type="entry name" value="Tyr_kinase_cat_dom"/>
</dbReference>
<dbReference type="Gene3D" id="1.10.510.10">
    <property type="entry name" value="Transferase(Phosphotransferase) domain 1"/>
    <property type="match status" value="1"/>
</dbReference>
<dbReference type="InterPro" id="IPR011009">
    <property type="entry name" value="Kinase-like_dom_sf"/>
</dbReference>
<dbReference type="InterPro" id="IPR008266">
    <property type="entry name" value="Tyr_kinase_AS"/>
</dbReference>
<dbReference type="InterPro" id="IPR050198">
    <property type="entry name" value="Non-receptor_tyrosine_kinases"/>
</dbReference>
<dbReference type="GO" id="GO:0004713">
    <property type="term" value="F:protein tyrosine kinase activity"/>
    <property type="evidence" value="ECO:0007669"/>
    <property type="project" value="InterPro"/>
</dbReference>
<evidence type="ECO:0000256" key="1">
    <source>
        <dbReference type="ARBA" id="ARBA00022741"/>
    </source>
</evidence>
<dbReference type="InterPro" id="IPR000719">
    <property type="entry name" value="Prot_kinase_dom"/>
</dbReference>
<comment type="caution">
    <text evidence="4">The sequence shown here is derived from an EMBL/GenBank/DDBJ whole genome shotgun (WGS) entry which is preliminary data.</text>
</comment>
<dbReference type="GO" id="GO:0005524">
    <property type="term" value="F:ATP binding"/>
    <property type="evidence" value="ECO:0007669"/>
    <property type="project" value="UniProtKB-KW"/>
</dbReference>
<proteinExistence type="predicted"/>
<keyword evidence="1" id="KW-0547">Nucleotide-binding</keyword>
<gene>
    <name evidence="4" type="ORF">PENTCL1PPCAC_21353</name>
</gene>
<feature type="non-terminal residue" evidence="4">
    <location>
        <position position="126"/>
    </location>
</feature>
<evidence type="ECO:0000313" key="4">
    <source>
        <dbReference type="EMBL" id="GMS99178.1"/>
    </source>
</evidence>
<dbReference type="AlphaFoldDB" id="A0AAV5TXA3"/>
<accession>A0AAV5TXA3</accession>
<dbReference type="PROSITE" id="PS50011">
    <property type="entry name" value="PROTEIN_KINASE_DOM"/>
    <property type="match status" value="1"/>
</dbReference>
<dbReference type="Proteomes" id="UP001432027">
    <property type="component" value="Unassembled WGS sequence"/>
</dbReference>
<evidence type="ECO:0000313" key="5">
    <source>
        <dbReference type="Proteomes" id="UP001432027"/>
    </source>
</evidence>
<dbReference type="PANTHER" id="PTHR24418">
    <property type="entry name" value="TYROSINE-PROTEIN KINASE"/>
    <property type="match status" value="1"/>
</dbReference>
<name>A0AAV5TXA3_9BILA</name>
<evidence type="ECO:0000256" key="2">
    <source>
        <dbReference type="ARBA" id="ARBA00022840"/>
    </source>
</evidence>
<feature type="domain" description="Protein kinase" evidence="3">
    <location>
        <begin position="1"/>
        <end position="126"/>
    </location>
</feature>